<dbReference type="Pfam" id="PF06147">
    <property type="entry name" value="DUF968"/>
    <property type="match status" value="1"/>
</dbReference>
<evidence type="ECO:0008006" key="2">
    <source>
        <dbReference type="Google" id="ProtNLM"/>
    </source>
</evidence>
<dbReference type="InterPro" id="IPR010373">
    <property type="entry name" value="DUF968"/>
</dbReference>
<dbReference type="AlphaFoldDB" id="A0A7M2QMU5"/>
<proteinExistence type="predicted"/>
<sequence>MKAVITPFVQKELGLATFKADSAVANLIISGRKFIMEPIPRELLEHMEDGLIRSEQSLATNEALKPFFTSENVFRRLGGMESLKSFLHMRVGHCQAPDQSWCDNKLTRTERKDSAVVLCWHHDNHHMMHGFAELEETLYRNRVDWILDKARCEMGLPDSRDISMQELCWWAFMRGMVDELPEEACRIAINKQKPEEQPSGPTKEADIKPYDDRAIAYVRMMEEKAAPLRAKVCQVEVDPDPGMAYFKKPKLQPLKLPDYLAFVASRPCCGCGAAGGDAQISPYLVLNRRLCAHDTYAVPLCHQCQMEIARDRNGWENKNGKLAILQRIFFDYAQGIGAITSSSSKIK</sequence>
<organism evidence="1">
    <name type="scientific">feces metagenome</name>
    <dbReference type="NCBI Taxonomy" id="1861841"/>
    <lineage>
        <taxon>unclassified sequences</taxon>
        <taxon>metagenomes</taxon>
        <taxon>organismal metagenomes</taxon>
    </lineage>
</organism>
<protein>
    <recommendedName>
        <fullName evidence="2">DUF968 domain-containing protein</fullName>
    </recommendedName>
</protein>
<evidence type="ECO:0000313" key="1">
    <source>
        <dbReference type="EMBL" id="QOV05657.1"/>
    </source>
</evidence>
<reference evidence="1" key="1">
    <citation type="submission" date="2020-09" db="EMBL/GenBank/DDBJ databases">
        <authorList>
            <person name="Eze J.U."/>
            <person name="Rahube T.O."/>
        </authorList>
    </citation>
    <scope>NUCLEOTIDE SEQUENCE</scope>
</reference>
<dbReference type="EMBL" id="MT993629">
    <property type="protein sequence ID" value="QOV05657.1"/>
    <property type="molecule type" value="Genomic_DNA"/>
</dbReference>
<accession>A0A7M2QMU5</accession>
<name>A0A7M2QMU5_9ZZZZ</name>